<comment type="caution">
    <text evidence="2">The sequence shown here is derived from an EMBL/GenBank/DDBJ whole genome shotgun (WGS) entry which is preliminary data.</text>
</comment>
<sequence length="61" mass="6746">SNIPFPTIGKHSFSSSLNIFGINLPYQANYYYLVLAVVLFSLLLETVVLDNSGLKNLCPLL</sequence>
<organism evidence="2">
    <name type="scientific">marine sediment metagenome</name>
    <dbReference type="NCBI Taxonomy" id="412755"/>
    <lineage>
        <taxon>unclassified sequences</taxon>
        <taxon>metagenomes</taxon>
        <taxon>ecological metagenomes</taxon>
    </lineage>
</organism>
<keyword evidence="1" id="KW-0472">Membrane</keyword>
<keyword evidence="1" id="KW-1133">Transmembrane helix</keyword>
<dbReference type="EMBL" id="BARU01019345">
    <property type="protein sequence ID" value="GAH51606.1"/>
    <property type="molecule type" value="Genomic_DNA"/>
</dbReference>
<proteinExistence type="predicted"/>
<gene>
    <name evidence="2" type="ORF">S03H2_31862</name>
</gene>
<keyword evidence="1" id="KW-0812">Transmembrane</keyword>
<feature type="non-terminal residue" evidence="2">
    <location>
        <position position="1"/>
    </location>
</feature>
<evidence type="ECO:0000313" key="2">
    <source>
        <dbReference type="EMBL" id="GAH51606.1"/>
    </source>
</evidence>
<name>X1G135_9ZZZZ</name>
<feature type="transmembrane region" description="Helical" evidence="1">
    <location>
        <begin position="30"/>
        <end position="49"/>
    </location>
</feature>
<dbReference type="AlphaFoldDB" id="X1G135"/>
<accession>X1G135</accession>
<protein>
    <submittedName>
        <fullName evidence="2">Uncharacterized protein</fullName>
    </submittedName>
</protein>
<evidence type="ECO:0000256" key="1">
    <source>
        <dbReference type="SAM" id="Phobius"/>
    </source>
</evidence>
<reference evidence="2" key="1">
    <citation type="journal article" date="2014" name="Front. Microbiol.">
        <title>High frequency of phylogenetically diverse reductive dehalogenase-homologous genes in deep subseafloor sedimentary metagenomes.</title>
        <authorList>
            <person name="Kawai M."/>
            <person name="Futagami T."/>
            <person name="Toyoda A."/>
            <person name="Takaki Y."/>
            <person name="Nishi S."/>
            <person name="Hori S."/>
            <person name="Arai W."/>
            <person name="Tsubouchi T."/>
            <person name="Morono Y."/>
            <person name="Uchiyama I."/>
            <person name="Ito T."/>
            <person name="Fujiyama A."/>
            <person name="Inagaki F."/>
            <person name="Takami H."/>
        </authorList>
    </citation>
    <scope>NUCLEOTIDE SEQUENCE</scope>
    <source>
        <strain evidence="2">Expedition CK06-06</strain>
    </source>
</reference>